<dbReference type="Pfam" id="PF00874">
    <property type="entry name" value="PRD"/>
    <property type="match status" value="2"/>
</dbReference>
<dbReference type="InterPro" id="IPR004341">
    <property type="entry name" value="CAT_RNA-bd_dom"/>
</dbReference>
<dbReference type="SMART" id="SM01061">
    <property type="entry name" value="CAT_RBD"/>
    <property type="match status" value="1"/>
</dbReference>
<dbReference type="PANTHER" id="PTHR30185:SF15">
    <property type="entry name" value="CRYPTIC BETA-GLUCOSIDE BGL OPERON ANTITERMINATOR"/>
    <property type="match status" value="1"/>
</dbReference>
<dbReference type="EMBL" id="SOYS01000007">
    <property type="protein sequence ID" value="NIY48940.1"/>
    <property type="molecule type" value="Genomic_DNA"/>
</dbReference>
<dbReference type="Proteomes" id="UP000697927">
    <property type="component" value="Unassembled WGS sequence"/>
</dbReference>
<gene>
    <name evidence="3" type="ORF">E2L00_15865</name>
</gene>
<proteinExistence type="predicted"/>
<feature type="domain" description="PRD" evidence="2">
    <location>
        <begin position="171"/>
        <end position="277"/>
    </location>
</feature>
<dbReference type="Pfam" id="PF03123">
    <property type="entry name" value="CAT_RBD"/>
    <property type="match status" value="1"/>
</dbReference>
<dbReference type="InterPro" id="IPR050661">
    <property type="entry name" value="BglG_antiterminators"/>
</dbReference>
<evidence type="ECO:0000256" key="1">
    <source>
        <dbReference type="ARBA" id="ARBA00022737"/>
    </source>
</evidence>
<dbReference type="InterPro" id="IPR011608">
    <property type="entry name" value="PRD"/>
</dbReference>
<reference evidence="3 4" key="1">
    <citation type="journal article" date="2020" name="Microorganisms">
        <title>Polyphasic Characterisation of Cedecea colo sp. nov., a New Enteric Bacterium Isolated from the Koala Hindgut.</title>
        <authorList>
            <person name="Boath J.M."/>
            <person name="Dakhal S."/>
            <person name="Van T.T.H."/>
            <person name="Moore R.J."/>
            <person name="Dekiwadia C."/>
            <person name="Macreadie I.G."/>
        </authorList>
    </citation>
    <scope>NUCLEOTIDE SEQUENCE [LARGE SCALE GENOMIC DNA]</scope>
    <source>
        <strain evidence="3 4">ZA</strain>
    </source>
</reference>
<dbReference type="SUPFAM" id="SSF50151">
    <property type="entry name" value="SacY-like RNA-binding domain"/>
    <property type="match status" value="1"/>
</dbReference>
<name>A0ABX0VRQ5_9ENTR</name>
<keyword evidence="1" id="KW-0677">Repeat</keyword>
<sequence>MIKVKKTLNNSMLLVDNNNSEMILFGKGIGFNTRAGTTVELADIEQVFIPLETMKSRHFLSLTDDIPAAFFEATHDIIVMAQKAYASKLNSVLLFTLSEHLYYAVERSRSGTNIVNKLSWEVKRYYKKEYEIGVMARDIIAARFNTELPEDEAVHIAFHLINASSENQGGDAHAQVQIVNRVCEIVRYKFKKSIDTDTINYNRFITHLRYFAERVTSNNIVYDENNDFYEELLKFHPSAMSVAWAIRDYISEKYALALSKSELTWLSIHISRLAAES</sequence>
<dbReference type="PROSITE" id="PS51372">
    <property type="entry name" value="PRD_2"/>
    <property type="match status" value="2"/>
</dbReference>
<evidence type="ECO:0000313" key="3">
    <source>
        <dbReference type="EMBL" id="NIY48940.1"/>
    </source>
</evidence>
<dbReference type="Gene3D" id="1.10.1790.10">
    <property type="entry name" value="PRD domain"/>
    <property type="match status" value="2"/>
</dbReference>
<evidence type="ECO:0000259" key="2">
    <source>
        <dbReference type="PROSITE" id="PS51372"/>
    </source>
</evidence>
<dbReference type="Gene3D" id="2.30.24.10">
    <property type="entry name" value="CAT RNA-binding domain"/>
    <property type="match status" value="1"/>
</dbReference>
<dbReference type="InterPro" id="IPR036650">
    <property type="entry name" value="CAT_RNA-bd_dom_sf"/>
</dbReference>
<dbReference type="InterPro" id="IPR036634">
    <property type="entry name" value="PRD_sf"/>
</dbReference>
<protein>
    <submittedName>
        <fullName evidence="3">PRD domain-containing protein</fullName>
    </submittedName>
</protein>
<feature type="domain" description="PRD" evidence="2">
    <location>
        <begin position="65"/>
        <end position="170"/>
    </location>
</feature>
<evidence type="ECO:0000313" key="4">
    <source>
        <dbReference type="Proteomes" id="UP000697927"/>
    </source>
</evidence>
<organism evidence="3 4">
    <name type="scientific">Cedecea colo</name>
    <dbReference type="NCBI Taxonomy" id="2552946"/>
    <lineage>
        <taxon>Bacteria</taxon>
        <taxon>Pseudomonadati</taxon>
        <taxon>Pseudomonadota</taxon>
        <taxon>Gammaproteobacteria</taxon>
        <taxon>Enterobacterales</taxon>
        <taxon>Enterobacteriaceae</taxon>
        <taxon>Cedecea</taxon>
    </lineage>
</organism>
<dbReference type="SUPFAM" id="SSF63520">
    <property type="entry name" value="PTS-regulatory domain, PRD"/>
    <property type="match status" value="2"/>
</dbReference>
<dbReference type="RefSeq" id="WP_167613255.1">
    <property type="nucleotide sequence ID" value="NZ_SOYS01000007.1"/>
</dbReference>
<comment type="caution">
    <text evidence="3">The sequence shown here is derived from an EMBL/GenBank/DDBJ whole genome shotgun (WGS) entry which is preliminary data.</text>
</comment>
<dbReference type="PANTHER" id="PTHR30185">
    <property type="entry name" value="CRYPTIC BETA-GLUCOSIDE BGL OPERON ANTITERMINATOR"/>
    <property type="match status" value="1"/>
</dbReference>
<accession>A0ABX0VRQ5</accession>
<keyword evidence="4" id="KW-1185">Reference proteome</keyword>